<organism evidence="2 3">
    <name type="scientific">Providencia phage PSTCR5</name>
    <dbReference type="NCBI Taxonomy" id="2783547"/>
    <lineage>
        <taxon>Viruses</taxon>
        <taxon>Duplodnaviria</taxon>
        <taxon>Heunggongvirae</taxon>
        <taxon>Uroviricota</taxon>
        <taxon>Caudoviricetes</taxon>
        <taxon>Demerecviridae</taxon>
        <taxon>Priunavirus</taxon>
        <taxon>Priunavirus PSTCR5</taxon>
    </lineage>
</organism>
<accession>A0A873WNH5</accession>
<keyword evidence="3" id="KW-1185">Reference proteome</keyword>
<name>A0A873WNH5_9CAUD</name>
<keyword evidence="1" id="KW-0472">Membrane</keyword>
<dbReference type="Proteomes" id="UP000663042">
    <property type="component" value="Segment"/>
</dbReference>
<evidence type="ECO:0000313" key="3">
    <source>
        <dbReference type="Proteomes" id="UP000663042"/>
    </source>
</evidence>
<sequence>MDVVKLLEIVVGFGGMALVFLHYNDLWIFRK</sequence>
<feature type="transmembrane region" description="Helical" evidence="1">
    <location>
        <begin position="6"/>
        <end position="23"/>
    </location>
</feature>
<proteinExistence type="predicted"/>
<evidence type="ECO:0000256" key="1">
    <source>
        <dbReference type="SAM" id="Phobius"/>
    </source>
</evidence>
<keyword evidence="1" id="KW-0812">Transmembrane</keyword>
<dbReference type="RefSeq" id="YP_010113936.1">
    <property type="nucleotide sequence ID" value="NC_055910.1"/>
</dbReference>
<protein>
    <submittedName>
        <fullName evidence="2">Uncharacterized protein</fullName>
    </submittedName>
</protein>
<reference evidence="2 3" key="1">
    <citation type="submission" date="2020-10" db="EMBL/GenBank/DDBJ databases">
        <title>Novel bacteriophages targeting Providencia spp. as potential agents for phage therapy.</title>
        <authorList>
            <person name="Rakov C."/>
            <person name="Alkalay-Oren S."/>
            <person name="Coppenhagen-Glazer S."/>
            <person name="Hazan R."/>
        </authorList>
    </citation>
    <scope>NUCLEOTIDE SEQUENCE [LARGE SCALE GENOMIC DNA]</scope>
</reference>
<keyword evidence="1" id="KW-1133">Transmembrane helix</keyword>
<dbReference type="GeneID" id="65132496"/>
<evidence type="ECO:0000313" key="2">
    <source>
        <dbReference type="EMBL" id="QPB12149.1"/>
    </source>
</evidence>
<dbReference type="KEGG" id="vg:65132496"/>
<dbReference type="EMBL" id="MW057857">
    <property type="protein sequence ID" value="QPB12149.1"/>
    <property type="molecule type" value="Genomic_DNA"/>
</dbReference>